<dbReference type="EMBL" id="BLXT01001947">
    <property type="protein sequence ID" value="GFN89774.1"/>
    <property type="molecule type" value="Genomic_DNA"/>
</dbReference>
<reference evidence="1 2" key="1">
    <citation type="journal article" date="2021" name="Elife">
        <title>Chloroplast acquisition without the gene transfer in kleptoplastic sea slugs, Plakobranchus ocellatus.</title>
        <authorList>
            <person name="Maeda T."/>
            <person name="Takahashi S."/>
            <person name="Yoshida T."/>
            <person name="Shimamura S."/>
            <person name="Takaki Y."/>
            <person name="Nagai Y."/>
            <person name="Toyoda A."/>
            <person name="Suzuki Y."/>
            <person name="Arimoto A."/>
            <person name="Ishii H."/>
            <person name="Satoh N."/>
            <person name="Nishiyama T."/>
            <person name="Hasebe M."/>
            <person name="Maruyama T."/>
            <person name="Minagawa J."/>
            <person name="Obokata J."/>
            <person name="Shigenobu S."/>
        </authorList>
    </citation>
    <scope>NUCLEOTIDE SEQUENCE [LARGE SCALE GENOMIC DNA]</scope>
</reference>
<keyword evidence="2" id="KW-1185">Reference proteome</keyword>
<organism evidence="1 2">
    <name type="scientific">Plakobranchus ocellatus</name>
    <dbReference type="NCBI Taxonomy" id="259542"/>
    <lineage>
        <taxon>Eukaryota</taxon>
        <taxon>Metazoa</taxon>
        <taxon>Spiralia</taxon>
        <taxon>Lophotrochozoa</taxon>
        <taxon>Mollusca</taxon>
        <taxon>Gastropoda</taxon>
        <taxon>Heterobranchia</taxon>
        <taxon>Euthyneura</taxon>
        <taxon>Panpulmonata</taxon>
        <taxon>Sacoglossa</taxon>
        <taxon>Placobranchoidea</taxon>
        <taxon>Plakobranchidae</taxon>
        <taxon>Plakobranchus</taxon>
    </lineage>
</organism>
<evidence type="ECO:0000313" key="2">
    <source>
        <dbReference type="Proteomes" id="UP000735302"/>
    </source>
</evidence>
<evidence type="ECO:0000313" key="1">
    <source>
        <dbReference type="EMBL" id="GFN89774.1"/>
    </source>
</evidence>
<name>A0AAV3Z3P1_9GAST</name>
<protein>
    <submittedName>
        <fullName evidence="1">Uncharacterized protein</fullName>
    </submittedName>
</protein>
<gene>
    <name evidence="1" type="ORF">PoB_001628000</name>
</gene>
<dbReference type="AlphaFoldDB" id="A0AAV3Z3P1"/>
<comment type="caution">
    <text evidence="1">The sequence shown here is derived from an EMBL/GenBank/DDBJ whole genome shotgun (WGS) entry which is preliminary data.</text>
</comment>
<dbReference type="Proteomes" id="UP000735302">
    <property type="component" value="Unassembled WGS sequence"/>
</dbReference>
<sequence>MAAVLAFGADSYHLIRGSQRSVCTAPTSIKSGETDTFSVHLPVFLDVFDNRMPEDRLSCRKTIVEQLLLQTKHRDQESIGTKTAKFFTKTLTAVAASHSEQLQGHKNTQGTNNNRDNIASTTGIINIGDHSNSNSSYSINYRMRCLFSYSTISLINLTSTATSAPIPADTFAKHKLLQHQQQQ</sequence>
<proteinExistence type="predicted"/>
<accession>A0AAV3Z3P1</accession>